<reference evidence="1" key="1">
    <citation type="journal article" date="2023" name="G3 (Bethesda)">
        <title>A reference genome for the long-term kleptoplast-retaining sea slug Elysia crispata morphotype clarki.</title>
        <authorList>
            <person name="Eastman K.E."/>
            <person name="Pendleton A.L."/>
            <person name="Shaikh M.A."/>
            <person name="Suttiyut T."/>
            <person name="Ogas R."/>
            <person name="Tomko P."/>
            <person name="Gavelis G."/>
            <person name="Widhalm J.R."/>
            <person name="Wisecaver J.H."/>
        </authorList>
    </citation>
    <scope>NUCLEOTIDE SEQUENCE</scope>
    <source>
        <strain evidence="1">ECLA1</strain>
    </source>
</reference>
<comment type="caution">
    <text evidence="1">The sequence shown here is derived from an EMBL/GenBank/DDBJ whole genome shotgun (WGS) entry which is preliminary data.</text>
</comment>
<evidence type="ECO:0000313" key="2">
    <source>
        <dbReference type="Proteomes" id="UP001283361"/>
    </source>
</evidence>
<evidence type="ECO:0000313" key="1">
    <source>
        <dbReference type="EMBL" id="KAK3800272.1"/>
    </source>
</evidence>
<dbReference type="Proteomes" id="UP001283361">
    <property type="component" value="Unassembled WGS sequence"/>
</dbReference>
<keyword evidence="2" id="KW-1185">Reference proteome</keyword>
<name>A0AAE1B655_9GAST</name>
<protein>
    <submittedName>
        <fullName evidence="1">Uncharacterized protein</fullName>
    </submittedName>
</protein>
<proteinExistence type="predicted"/>
<organism evidence="1 2">
    <name type="scientific">Elysia crispata</name>
    <name type="common">lettuce slug</name>
    <dbReference type="NCBI Taxonomy" id="231223"/>
    <lineage>
        <taxon>Eukaryota</taxon>
        <taxon>Metazoa</taxon>
        <taxon>Spiralia</taxon>
        <taxon>Lophotrochozoa</taxon>
        <taxon>Mollusca</taxon>
        <taxon>Gastropoda</taxon>
        <taxon>Heterobranchia</taxon>
        <taxon>Euthyneura</taxon>
        <taxon>Panpulmonata</taxon>
        <taxon>Sacoglossa</taxon>
        <taxon>Placobranchoidea</taxon>
        <taxon>Plakobranchidae</taxon>
        <taxon>Elysia</taxon>
    </lineage>
</organism>
<dbReference type="AlphaFoldDB" id="A0AAE1B655"/>
<gene>
    <name evidence="1" type="ORF">RRG08_065517</name>
</gene>
<dbReference type="EMBL" id="JAWDGP010000468">
    <property type="protein sequence ID" value="KAK3800272.1"/>
    <property type="molecule type" value="Genomic_DNA"/>
</dbReference>
<sequence>MLEIATTDAKCFTIRLHGVQSSVIHARLIPFNCFLYGNVDASPKDLKACSAGFDKKGRGQSWEQSRYEVDDKNCCIFPGVQAILLPRIRV</sequence>
<accession>A0AAE1B655</accession>